<dbReference type="InterPro" id="IPR014031">
    <property type="entry name" value="Ketoacyl_synth_C"/>
</dbReference>
<dbReference type="SUPFAM" id="SSF52151">
    <property type="entry name" value="FabD/lysophospholipase-like"/>
    <property type="match status" value="2"/>
</dbReference>
<dbReference type="InterPro" id="IPR014043">
    <property type="entry name" value="Acyl_transferase_dom"/>
</dbReference>
<dbReference type="GO" id="GO:0004312">
    <property type="term" value="F:fatty acid synthase activity"/>
    <property type="evidence" value="ECO:0007669"/>
    <property type="project" value="TreeGrafter"/>
</dbReference>
<dbReference type="GO" id="GO:0006633">
    <property type="term" value="P:fatty acid biosynthetic process"/>
    <property type="evidence" value="ECO:0007669"/>
    <property type="project" value="InterPro"/>
</dbReference>
<dbReference type="InterPro" id="IPR049551">
    <property type="entry name" value="PKS_DH_C"/>
</dbReference>
<name>A0A918VS60_9ACTN</name>
<dbReference type="CDD" id="cd08952">
    <property type="entry name" value="KR_1_SDR_x"/>
    <property type="match status" value="1"/>
</dbReference>
<feature type="active site" description="Proton acceptor; for dehydratase activity" evidence="9">
    <location>
        <position position="992"/>
    </location>
</feature>
<dbReference type="Pfam" id="PF02801">
    <property type="entry name" value="Ketoacyl-synt_C"/>
    <property type="match status" value="2"/>
</dbReference>
<dbReference type="InterPro" id="IPR018201">
    <property type="entry name" value="Ketoacyl_synth_AS"/>
</dbReference>
<feature type="region of interest" description="C-terminal hotdog fold" evidence="9">
    <location>
        <begin position="1103"/>
        <end position="1277"/>
    </location>
</feature>
<evidence type="ECO:0000256" key="8">
    <source>
        <dbReference type="ARBA" id="ARBA00023315"/>
    </source>
</evidence>
<dbReference type="InterPro" id="IPR016036">
    <property type="entry name" value="Malonyl_transacylase_ACP-bd"/>
</dbReference>
<dbReference type="Pfam" id="PF08659">
    <property type="entry name" value="KR"/>
    <property type="match status" value="2"/>
</dbReference>
<dbReference type="SMART" id="SM00822">
    <property type="entry name" value="PKS_KR"/>
    <property type="match status" value="2"/>
</dbReference>
<dbReference type="InterPro" id="IPR016039">
    <property type="entry name" value="Thiolase-like"/>
</dbReference>
<dbReference type="SUPFAM" id="SSF51735">
    <property type="entry name" value="NAD(P)-binding Rossmann-fold domains"/>
    <property type="match status" value="4"/>
</dbReference>
<feature type="compositionally biased region" description="Low complexity" evidence="10">
    <location>
        <begin position="1088"/>
        <end position="1102"/>
    </location>
</feature>
<dbReference type="GO" id="GO:0031177">
    <property type="term" value="F:phosphopantetheine binding"/>
    <property type="evidence" value="ECO:0007669"/>
    <property type="project" value="InterPro"/>
</dbReference>
<evidence type="ECO:0000256" key="7">
    <source>
        <dbReference type="ARBA" id="ARBA00023268"/>
    </source>
</evidence>
<dbReference type="PROSITE" id="PS00012">
    <property type="entry name" value="PHOSPHOPANTETHEINE"/>
    <property type="match status" value="2"/>
</dbReference>
<dbReference type="Pfam" id="PF00109">
    <property type="entry name" value="ketoacyl-synt"/>
    <property type="match status" value="2"/>
</dbReference>
<dbReference type="PROSITE" id="PS52004">
    <property type="entry name" value="KS3_2"/>
    <property type="match status" value="2"/>
</dbReference>
<keyword evidence="15" id="KW-1185">Reference proteome</keyword>
<dbReference type="CDD" id="cd08956">
    <property type="entry name" value="KR_3_FAS_SDR_x"/>
    <property type="match status" value="1"/>
</dbReference>
<feature type="domain" description="Ketosynthase family 3 (KS3)" evidence="12">
    <location>
        <begin position="35"/>
        <end position="461"/>
    </location>
</feature>
<feature type="region of interest" description="Disordered" evidence="10">
    <location>
        <begin position="3368"/>
        <end position="3402"/>
    </location>
</feature>
<feature type="compositionally biased region" description="Low complexity" evidence="10">
    <location>
        <begin position="3206"/>
        <end position="3222"/>
    </location>
</feature>
<dbReference type="NCBIfam" id="NF045894">
    <property type="entry name" value="PKS_plus_SDR"/>
    <property type="match status" value="1"/>
</dbReference>
<feature type="compositionally biased region" description="Gly residues" evidence="10">
    <location>
        <begin position="477"/>
        <end position="502"/>
    </location>
</feature>
<dbReference type="InterPro" id="IPR057326">
    <property type="entry name" value="KR_dom"/>
</dbReference>
<evidence type="ECO:0000256" key="3">
    <source>
        <dbReference type="ARBA" id="ARBA00022450"/>
    </source>
</evidence>
<dbReference type="Pfam" id="PF00550">
    <property type="entry name" value="PP-binding"/>
    <property type="match status" value="2"/>
</dbReference>
<feature type="active site" description="Proton donor; for dehydratase activity" evidence="9">
    <location>
        <position position="1164"/>
    </location>
</feature>
<gene>
    <name evidence="14" type="ORF">GCM10010389_65400</name>
</gene>
<dbReference type="InterPro" id="IPR036299">
    <property type="entry name" value="Polyketide_synth_docking_sf"/>
</dbReference>
<dbReference type="GO" id="GO:0033068">
    <property type="term" value="P:macrolide biosynthetic process"/>
    <property type="evidence" value="ECO:0007669"/>
    <property type="project" value="UniProtKB-ARBA"/>
</dbReference>
<keyword evidence="4" id="KW-0597">Phosphoprotein</keyword>
<dbReference type="Proteomes" id="UP000623010">
    <property type="component" value="Unassembled WGS sequence"/>
</dbReference>
<dbReference type="PANTHER" id="PTHR43775:SF51">
    <property type="entry name" value="INACTIVE PHENOLPHTHIOCEROL SYNTHESIS POLYKETIDE SYNTHASE TYPE I PKS1-RELATED"/>
    <property type="match status" value="1"/>
</dbReference>
<dbReference type="InterPro" id="IPR016035">
    <property type="entry name" value="Acyl_Trfase/lysoPLipase"/>
</dbReference>
<evidence type="ECO:0000313" key="15">
    <source>
        <dbReference type="Proteomes" id="UP000623010"/>
    </source>
</evidence>
<feature type="region of interest" description="Disordered" evidence="10">
    <location>
        <begin position="3188"/>
        <end position="3225"/>
    </location>
</feature>
<dbReference type="SUPFAM" id="SSF101173">
    <property type="entry name" value="Docking domain B of the erythromycin polyketide synthase (DEBS)"/>
    <property type="match status" value="1"/>
</dbReference>
<accession>A0A918VS60</accession>
<evidence type="ECO:0000256" key="4">
    <source>
        <dbReference type="ARBA" id="ARBA00022553"/>
    </source>
</evidence>
<dbReference type="InterPro" id="IPR009081">
    <property type="entry name" value="PP-bd_ACP"/>
</dbReference>
<dbReference type="PROSITE" id="PS50075">
    <property type="entry name" value="CARRIER"/>
    <property type="match status" value="2"/>
</dbReference>
<comment type="caution">
    <text evidence="14">The sequence shown here is derived from an EMBL/GenBank/DDBJ whole genome shotgun (WGS) entry which is preliminary data.</text>
</comment>
<dbReference type="InterPro" id="IPR020841">
    <property type="entry name" value="PKS_Beta-ketoAc_synthase_dom"/>
</dbReference>
<dbReference type="Pfam" id="PF21089">
    <property type="entry name" value="PKS_DH_N"/>
    <property type="match status" value="1"/>
</dbReference>
<dbReference type="FunFam" id="3.40.47.10:FF:000019">
    <property type="entry name" value="Polyketide synthase type I"/>
    <property type="match status" value="2"/>
</dbReference>
<dbReference type="InterPro" id="IPR020806">
    <property type="entry name" value="PKS_PP-bd"/>
</dbReference>
<evidence type="ECO:0000259" key="12">
    <source>
        <dbReference type="PROSITE" id="PS52004"/>
    </source>
</evidence>
<reference evidence="14" key="2">
    <citation type="submission" date="2020-09" db="EMBL/GenBank/DDBJ databases">
        <authorList>
            <person name="Sun Q."/>
            <person name="Ohkuma M."/>
        </authorList>
    </citation>
    <scope>NUCLEOTIDE SEQUENCE</scope>
    <source>
        <strain evidence="14">JCM 5016</strain>
    </source>
</reference>
<dbReference type="SMART" id="SM00825">
    <property type="entry name" value="PKS_KS"/>
    <property type="match status" value="2"/>
</dbReference>
<feature type="domain" description="Carrier" evidence="11">
    <location>
        <begin position="3237"/>
        <end position="3312"/>
    </location>
</feature>
<evidence type="ECO:0000256" key="1">
    <source>
        <dbReference type="ARBA" id="ARBA00001957"/>
    </source>
</evidence>
<dbReference type="InterPro" id="IPR001227">
    <property type="entry name" value="Ac_transferase_dom_sf"/>
</dbReference>
<evidence type="ECO:0000256" key="5">
    <source>
        <dbReference type="ARBA" id="ARBA00022679"/>
    </source>
</evidence>
<dbReference type="InterPro" id="IPR050091">
    <property type="entry name" value="PKS_NRPS_Biosynth_Enz"/>
</dbReference>
<dbReference type="EMBL" id="BMWH01000053">
    <property type="protein sequence ID" value="GHA18281.1"/>
    <property type="molecule type" value="Genomic_DNA"/>
</dbReference>
<dbReference type="InterPro" id="IPR036736">
    <property type="entry name" value="ACP-like_sf"/>
</dbReference>
<dbReference type="SMART" id="SM01294">
    <property type="entry name" value="PKS_PP_betabranch"/>
    <property type="match status" value="2"/>
</dbReference>
<feature type="domain" description="Ketosynthase family 3 (KS3)" evidence="12">
    <location>
        <begin position="1809"/>
        <end position="2240"/>
    </location>
</feature>
<dbReference type="InterPro" id="IPR042104">
    <property type="entry name" value="PKS_dehydratase_sf"/>
</dbReference>
<keyword evidence="5" id="KW-0808">Transferase</keyword>
<evidence type="ECO:0000256" key="2">
    <source>
        <dbReference type="ARBA" id="ARBA00004792"/>
    </source>
</evidence>
<dbReference type="InterPro" id="IPR006162">
    <property type="entry name" value="Ppantetheine_attach_site"/>
</dbReference>
<dbReference type="GO" id="GO:0004315">
    <property type="term" value="F:3-oxoacyl-[acyl-carrier-protein] synthase activity"/>
    <property type="evidence" value="ECO:0007669"/>
    <property type="project" value="InterPro"/>
</dbReference>
<organism evidence="14 15">
    <name type="scientific">Streptomyces echinoruber</name>
    <dbReference type="NCBI Taxonomy" id="68898"/>
    <lineage>
        <taxon>Bacteria</taxon>
        <taxon>Bacillati</taxon>
        <taxon>Actinomycetota</taxon>
        <taxon>Actinomycetes</taxon>
        <taxon>Kitasatosporales</taxon>
        <taxon>Streptomycetaceae</taxon>
        <taxon>Streptomyces</taxon>
    </lineage>
</organism>
<feature type="compositionally biased region" description="Low complexity" evidence="10">
    <location>
        <begin position="462"/>
        <end position="476"/>
    </location>
</feature>
<dbReference type="Gene3D" id="1.10.1200.10">
    <property type="entry name" value="ACP-like"/>
    <property type="match status" value="2"/>
</dbReference>
<keyword evidence="3" id="KW-0596">Phosphopantetheine</keyword>
<reference evidence="14" key="1">
    <citation type="journal article" date="2014" name="Int. J. Syst. Evol. Microbiol.">
        <title>Complete genome sequence of Corynebacterium casei LMG S-19264T (=DSM 44701T), isolated from a smear-ripened cheese.</title>
        <authorList>
            <consortium name="US DOE Joint Genome Institute (JGI-PGF)"/>
            <person name="Walter F."/>
            <person name="Albersmeier A."/>
            <person name="Kalinowski J."/>
            <person name="Ruckert C."/>
        </authorList>
    </citation>
    <scope>NUCLEOTIDE SEQUENCE</scope>
    <source>
        <strain evidence="14">JCM 5016</strain>
    </source>
</reference>
<evidence type="ECO:0000256" key="6">
    <source>
        <dbReference type="ARBA" id="ARBA00023194"/>
    </source>
</evidence>
<evidence type="ECO:0000259" key="11">
    <source>
        <dbReference type="PROSITE" id="PS50075"/>
    </source>
</evidence>
<keyword evidence="7" id="KW-0511">Multifunctional enzyme</keyword>
<protein>
    <submittedName>
        <fullName evidence="14">Uncharacterized protein</fullName>
    </submittedName>
</protein>
<sequence>MSSVSEDRLRDFLTRVTHDLQRTRTRLRQVEARATEPVAVVSMGCRYPGGVRTPEDLWRLLDTGTDAVSGFPEDRGWDVDALYHPDPAHPGTCYTREGGFLHDAADFDADFFGMSPREALATDPQQRLLLEVVWETLERAGLRPGDLRGSDTGVFAGVMYNDYGSRFPEPPPGLGGHLGNGSAASIASGRVSYTFGFEGPAVTVDTACSSSLVAVHLAVQALRSGDCSLALAGGVAVMSTPVTFLEFSRQRGLSPDGRCKSFAEAADGTGWGEGVGVLLLERLSDARRNGHPVLAVIRGTAVNQDGASSGLTAPNGPAQQRVIRAALAAAGLSPADVDAVEAHGTGTVLGDPIEAQALIATYGQDRPADRPLWLGSVKSNIGHTQAAAGVGGVIKMVQAMRHNRLPRTLHVDAPSRHVDWSEGNVRLLTEPVAWPGTGRPRRAGVSAFGVSGTNAHVVLEEAPAPEAPGGEPSRGKVSGGEASGGKVSGGEASGGEVFGGTPAGTPAARPEDVRPPVVPWLLSARTPEALAAQARSLLTHLGSRPADDDHAVAHTLATRRTLFDHRAVVLGDSHDALVGGLKALAAGETAAHVVADTARRGGRTAFLFSGQGAQRLGMGRELYDAFPVFAEAFDAVVAEVGEELREVVFGDDAELLDETRWAQPALFAVEVALFRLMESWGVRPDYLVGHSVGELAAAHVAGVLSLPDACRLVVARGRLMQQLPPGGAMVAVEATEDEAVALLAGRESEVAVAAVNGPHATVVAGTAEAVDAVARELAAMGRRTTRLRVSHAFHSPLMEPMLAEFRQVAAGIAYASPAIPVVSNVTGRLAGDDELTSPDYWVRHVRETVRFADGVRRLEEHGVTRFMELGPDSTLTALARTGLTRPDTDPLLVPVLRKDREEPLAALGALAALHARGAHVDWTAVLPGDAPPADLPTYAFQRRRYWLDSAPGGTAGRTGHPLLTASIGLAASSSLVCTGRLSPRTHPWLADHTAHGRPLLPSAVFTELALHAGRLVGAHHLAELTVDVPLPLPDASGVEIQTALDTTGEEGRWTVTVHARPVDPSGADPTEHPWRQHAHGTLTRTAHPESPASPDAAWPPAGAAPLDVDELYRILDEHGTVPGADLRSLTAAWRLGDDVLAEATLPEPQRVDAARYALHPALLDGALTALAALGHPAPHLVTWSDATLHATGAETVRIHLRPHADGGTALTLLDGTGAPVLTARAVTARPLAEADLPLAPAVALSDLYTVAWSPAPDAPHPRPDGIALHRSPQDLLDALRDATDLPGLVAVPWTTPGTSRTDLPQTVRTATADALALLQRWLTDDRCARSRLLFLTRGAVATAADETVTDLPAAAVRGLVRSAQSENPGRFLLLDTDTDALTAADLAAVVDPDRPDAALRRGRLLEPRLVRSTPAPTASPSTAARFDPDRTVLVTGGTGAVGRAVVRHLVAEHGVRHLVLAGRRGPDAPGVAELAADLAASGVDLTVTACDVGDRAALAALLEALPAERPLGAVVHAAGVLDDGVITSLTPDRLAAVLRPKADAAVHLHELTRDRNLSAFVLFSSAAATFGGPGQGNYAAANAFLDAFAAHARTEGQPAVTIAWGLWDQDSAMTGRIGTARRGRIGRSGIGALPTPDALALLDRCLTDITGPTPVPLRLDTTALRSSDTELPPLLRSLAGRPLLRQAAPADPAATRPGIGALTALPADQRADAVRDLVRRTVATVLGHDTGIPLDLDRPFRDLGLDSLTALELRNALTRATGRPLPATLVFDHPTPAAVARLLLDELNGAGQTATPATGGPATAPDRAHDPIAVIGMGCRLPGGIEDPDQLWDLLLRGDDAITDFPRDRGWDVDRLYDPAPDPAARREGTSATRRGGFLADVASFDADFFGISPREALAMDPQQRLLLETSWEAVERAGIDPRALRGRRVGVFAGTNGQDYAQLLTTAKENTEGHLGTGNAASVVSGRVAYVLGLEGPAVTVDTACSSSLVALHLAVQSLRAGECELALVGGATVMSTPAAFVEFSRQGGLAGDGRCKAFADAADGTGWGEGVGVLVVERLSDARRRGHRVLAVVRGSAVNQDGASNGLTAPNGPAQQRVIRAALADAGLSAADVDAVEAHGTGTRLGDPIEAQALLATYGQDRPEDRPVWLGSVKSNLGHTQAAAGVAGVLKMVLALRHGVLPATLHVDAPTSHVDWDAGAVRLLTEARAWPQTGDRPRRAAVSAFGFSGTNAHVVLEAASAETAVTEIERPPVPVPVPVVPWVLAGRGPDALRAQAARLREHLRARPEYDAVDVAAALATTRSAFEDRAVVRGADRDELLAGLAALAAGETASNVTRGVACEGKTAFLFSGQGSQRLGMGRQLYDAFPAFAEAFDAVVAEVGEELRQVVFGKDAERLDETRWAQPALFAVEVALFRLVESWGVRPDYLVGHSVGELAAAHVAGVLSLADACRLVVARGELMQQLPPGGAMVAIEAAEEEVRPLLKGREAEVAVAAVNGPRAVVVSGVEAAVTAVAGELAAQGRRTTRLRVSHAFHSPLMEPILAEFREIAASITYASPVIPVVSNVTGRLAGDDELASPEYWVRHVREAVRFADGVAWLADQGVTRFVELGPDGTLTALAQAALPEAADVLLTPTLRKDRDETDTVMAALAGVFVTGGRVDWPELLRGADAAAVELPTYAFQRDWLWPEQRLAQAGDGGGADAAFWELVERESAHDLAVALGVDEAVLDGVVPALSAWHRGQVERAAVDAWRYRVGWEPVQDVPPAVLDGRWLLLHPAAAGTDLPGIEEYVPGVERLAYAPDAGRGGFARLLADAAAEDAVAGVLAVPDGPGAALALAQALGDGGVTAPAWWVTRGAVAVGHAADGPVEPEQAAVWGLGRVVALEHPDRLGGLVDLPRRTDRRALGRLVALVASGTEDQVAVRGEQVFARRLLPAPAPSSRRTSGWHPPTRALVTGGTGALGARVARWLAGHGVPELVLAGRRGADAPGAAELVAELETLGTRVVVEVCDMADGAAVAALLERHAVDGVFHCAGLPDARALDDVDAGHFAAVWGAKADGAAHLDAALGERPLAAFVVFSSIAGVWGSGGQAAYAAANAYLDGLVAARRARGLAGTAIAWGPWDGGGMVTDAGAAEVARRGLRVMDPQRALTALERALECADTSVVVADVDWERFVPTFTARRPSPLLSALADGPADRGTGGGRPHAPTGTPDTPGAPGAPLVRRLSGLTGRERRRVLRETVRDRATEVLGRSAGRAVDVDRAFRDLGFDSLTAVELRNRLNADTGLRLPPTLVFDHPTPRHLADHLHAELFPETATPADGARTDGPAAADPDETAVRDRLARIPLSRLQESGLLAALLALTEPEGAAGTATAPGGGAPDTGQDAQNTPDAPSTPDIRDMDVDDLVQLALGDTSD</sequence>
<dbReference type="SMART" id="SM00827">
    <property type="entry name" value="PKS_AT"/>
    <property type="match status" value="2"/>
</dbReference>
<dbReference type="PROSITE" id="PS00606">
    <property type="entry name" value="KS3_1"/>
    <property type="match status" value="2"/>
</dbReference>
<evidence type="ECO:0000313" key="14">
    <source>
        <dbReference type="EMBL" id="GHA18281.1"/>
    </source>
</evidence>
<dbReference type="Gene3D" id="3.40.366.10">
    <property type="entry name" value="Malonyl-Coenzyme A Acyl Carrier Protein, domain 2"/>
    <property type="match status" value="2"/>
</dbReference>
<comment type="pathway">
    <text evidence="2">Antibiotic biosynthesis.</text>
</comment>
<dbReference type="InterPro" id="IPR036291">
    <property type="entry name" value="NAD(P)-bd_dom_sf"/>
</dbReference>
<dbReference type="SMART" id="SM00826">
    <property type="entry name" value="PKS_DH"/>
    <property type="match status" value="1"/>
</dbReference>
<dbReference type="InterPro" id="IPR013968">
    <property type="entry name" value="PKS_KR"/>
</dbReference>
<dbReference type="Gene3D" id="3.40.50.720">
    <property type="entry name" value="NAD(P)-binding Rossmann-like Domain"/>
    <property type="match status" value="2"/>
</dbReference>
<dbReference type="SMART" id="SM00823">
    <property type="entry name" value="PKS_PP"/>
    <property type="match status" value="2"/>
</dbReference>
<proteinExistence type="predicted"/>
<dbReference type="FunFam" id="1.10.1200.10:FF:000007">
    <property type="entry name" value="Probable polyketide synthase pks17"/>
    <property type="match status" value="2"/>
</dbReference>
<evidence type="ECO:0000259" key="13">
    <source>
        <dbReference type="PROSITE" id="PS52019"/>
    </source>
</evidence>
<dbReference type="Gene3D" id="3.40.47.10">
    <property type="match status" value="2"/>
</dbReference>
<dbReference type="Gene3D" id="3.10.129.110">
    <property type="entry name" value="Polyketide synthase dehydratase"/>
    <property type="match status" value="1"/>
</dbReference>
<feature type="region of interest" description="N-terminal hotdog fold" evidence="9">
    <location>
        <begin position="960"/>
        <end position="1089"/>
    </location>
</feature>
<dbReference type="Pfam" id="PF18369">
    <property type="entry name" value="PKS_DE"/>
    <property type="match status" value="1"/>
</dbReference>
<dbReference type="InterPro" id="IPR041618">
    <property type="entry name" value="PKS_DE"/>
</dbReference>
<feature type="domain" description="Carrier" evidence="11">
    <location>
        <begin position="1712"/>
        <end position="1787"/>
    </location>
</feature>
<dbReference type="Pfam" id="PF14765">
    <property type="entry name" value="PS-DH"/>
    <property type="match status" value="1"/>
</dbReference>
<dbReference type="Pfam" id="PF00698">
    <property type="entry name" value="Acyl_transf_1"/>
    <property type="match status" value="2"/>
</dbReference>
<dbReference type="Pfam" id="PF08990">
    <property type="entry name" value="Docking"/>
    <property type="match status" value="1"/>
</dbReference>
<dbReference type="InterPro" id="IPR049900">
    <property type="entry name" value="PKS_mFAS_DH"/>
</dbReference>
<dbReference type="InterPro" id="IPR032821">
    <property type="entry name" value="PKS_assoc"/>
</dbReference>
<dbReference type="Pfam" id="PF16197">
    <property type="entry name" value="KAsynt_C_assoc"/>
    <property type="match status" value="2"/>
</dbReference>
<comment type="cofactor">
    <cofactor evidence="1">
        <name>pantetheine 4'-phosphate</name>
        <dbReference type="ChEBI" id="CHEBI:47942"/>
    </cofactor>
</comment>
<dbReference type="InterPro" id="IPR014030">
    <property type="entry name" value="Ketoacyl_synth_N"/>
</dbReference>
<dbReference type="PROSITE" id="PS52019">
    <property type="entry name" value="PKS_MFAS_DH"/>
    <property type="match status" value="1"/>
</dbReference>
<dbReference type="SUPFAM" id="SSF47336">
    <property type="entry name" value="ACP-like"/>
    <property type="match status" value="2"/>
</dbReference>
<dbReference type="FunFam" id="3.40.366.10:FF:000002">
    <property type="entry name" value="Probable polyketide synthase 2"/>
    <property type="match status" value="2"/>
</dbReference>
<dbReference type="PANTHER" id="PTHR43775">
    <property type="entry name" value="FATTY ACID SYNTHASE"/>
    <property type="match status" value="1"/>
</dbReference>
<keyword evidence="8" id="KW-0012">Acyltransferase</keyword>
<dbReference type="InterPro" id="IPR049552">
    <property type="entry name" value="PKS_DH_N"/>
</dbReference>
<dbReference type="CDD" id="cd00833">
    <property type="entry name" value="PKS"/>
    <property type="match status" value="2"/>
</dbReference>
<dbReference type="InterPro" id="IPR020807">
    <property type="entry name" value="PKS_DH"/>
</dbReference>
<dbReference type="Pfam" id="PF22621">
    <property type="entry name" value="CurL-like_PKS_C"/>
    <property type="match status" value="1"/>
</dbReference>
<dbReference type="SUPFAM" id="SSF55048">
    <property type="entry name" value="Probable ACP-binding domain of malonyl-CoA ACP transacylase"/>
    <property type="match status" value="2"/>
</dbReference>
<dbReference type="InterPro" id="IPR015083">
    <property type="entry name" value="NorB/c/GfsB-D-like_docking"/>
</dbReference>
<dbReference type="Gene3D" id="3.30.70.3290">
    <property type="match status" value="2"/>
</dbReference>
<feature type="domain" description="PKS/mFAS DH" evidence="13">
    <location>
        <begin position="960"/>
        <end position="1277"/>
    </location>
</feature>
<evidence type="ECO:0000256" key="9">
    <source>
        <dbReference type="PROSITE-ProRule" id="PRU01363"/>
    </source>
</evidence>
<keyword evidence="6" id="KW-0045">Antibiotic biosynthesis</keyword>
<feature type="region of interest" description="Disordered" evidence="10">
    <location>
        <begin position="1063"/>
        <end position="1102"/>
    </location>
</feature>
<dbReference type="SUPFAM" id="SSF53901">
    <property type="entry name" value="Thiolase-like"/>
    <property type="match status" value="2"/>
</dbReference>
<evidence type="ECO:0000256" key="10">
    <source>
        <dbReference type="SAM" id="MobiDB-lite"/>
    </source>
</evidence>
<feature type="region of interest" description="Disordered" evidence="10">
    <location>
        <begin position="462"/>
        <end position="512"/>
    </location>
</feature>